<organism evidence="2 3">
    <name type="scientific">Candidatus Faecalibacterium faecigallinarum</name>
    <dbReference type="NCBI Taxonomy" id="2838577"/>
    <lineage>
        <taxon>Bacteria</taxon>
        <taxon>Bacillati</taxon>
        <taxon>Bacillota</taxon>
        <taxon>Clostridia</taxon>
        <taxon>Eubacteriales</taxon>
        <taxon>Oscillospiraceae</taxon>
        <taxon>Faecalibacterium</taxon>
    </lineage>
</organism>
<reference evidence="2" key="1">
    <citation type="journal article" date="2021" name="PeerJ">
        <title>Extensive microbial diversity within the chicken gut microbiome revealed by metagenomics and culture.</title>
        <authorList>
            <person name="Gilroy R."/>
            <person name="Ravi A."/>
            <person name="Getino M."/>
            <person name="Pursley I."/>
            <person name="Horton D.L."/>
            <person name="Alikhan N.F."/>
            <person name="Baker D."/>
            <person name="Gharbi K."/>
            <person name="Hall N."/>
            <person name="Watson M."/>
            <person name="Adriaenssens E.M."/>
            <person name="Foster-Nyarko E."/>
            <person name="Jarju S."/>
            <person name="Secka A."/>
            <person name="Antonio M."/>
            <person name="Oren A."/>
            <person name="Chaudhuri R.R."/>
            <person name="La Ragione R."/>
            <person name="Hildebrand F."/>
            <person name="Pallen M.J."/>
        </authorList>
    </citation>
    <scope>NUCLEOTIDE SEQUENCE</scope>
    <source>
        <strain evidence="2">ChiSjej5B23-2810</strain>
    </source>
</reference>
<evidence type="ECO:0000313" key="3">
    <source>
        <dbReference type="Proteomes" id="UP000823906"/>
    </source>
</evidence>
<gene>
    <name evidence="2" type="ORF">H9703_05220</name>
</gene>
<dbReference type="InterPro" id="IPR041657">
    <property type="entry name" value="HTH_17"/>
</dbReference>
<dbReference type="Pfam" id="PF12728">
    <property type="entry name" value="HTH_17"/>
    <property type="match status" value="1"/>
</dbReference>
<dbReference type="EMBL" id="DWWN01000035">
    <property type="protein sequence ID" value="HJC45520.1"/>
    <property type="molecule type" value="Genomic_DNA"/>
</dbReference>
<proteinExistence type="predicted"/>
<dbReference type="GO" id="GO:0003677">
    <property type="term" value="F:DNA binding"/>
    <property type="evidence" value="ECO:0007669"/>
    <property type="project" value="InterPro"/>
</dbReference>
<dbReference type="InterPro" id="IPR010093">
    <property type="entry name" value="SinI_DNA-bd"/>
</dbReference>
<evidence type="ECO:0000313" key="2">
    <source>
        <dbReference type="EMBL" id="HJC45520.1"/>
    </source>
</evidence>
<dbReference type="Proteomes" id="UP000823906">
    <property type="component" value="Unassembled WGS sequence"/>
</dbReference>
<feature type="domain" description="Helix-turn-helix" evidence="1">
    <location>
        <begin position="70"/>
        <end position="118"/>
    </location>
</feature>
<evidence type="ECO:0000259" key="1">
    <source>
        <dbReference type="Pfam" id="PF12728"/>
    </source>
</evidence>
<protein>
    <submittedName>
        <fullName evidence="2">Helix-turn-helix domain-containing protein</fullName>
    </submittedName>
</protein>
<sequence length="123" mass="14005">MITDSYKIHISPHRLTTGPEQNHKIIVKEVPLSESTRSFTPRDFPHRKEAIFMYYSDIDEDDLDGLPSILTPAMAADTLCVHVNTIYNLLRSGKMAGFRMGAAWRIRKKDLLEFLRQGGSLIS</sequence>
<reference evidence="2" key="2">
    <citation type="submission" date="2021-04" db="EMBL/GenBank/DDBJ databases">
        <authorList>
            <person name="Gilroy R."/>
        </authorList>
    </citation>
    <scope>NUCLEOTIDE SEQUENCE</scope>
    <source>
        <strain evidence="2">ChiSjej5B23-2810</strain>
    </source>
</reference>
<dbReference type="AlphaFoldDB" id="A0A9D2P7F8"/>
<dbReference type="NCBIfam" id="TIGR01764">
    <property type="entry name" value="excise"/>
    <property type="match status" value="1"/>
</dbReference>
<accession>A0A9D2P7F8</accession>
<name>A0A9D2P7F8_9FIRM</name>
<comment type="caution">
    <text evidence="2">The sequence shown here is derived from an EMBL/GenBank/DDBJ whole genome shotgun (WGS) entry which is preliminary data.</text>
</comment>